<accession>A0AC34QMX0</accession>
<name>A0AC34QMX0_9BILA</name>
<evidence type="ECO:0000313" key="2">
    <source>
        <dbReference type="WBParaSite" id="JU765_v2.g17671.t1"/>
    </source>
</evidence>
<proteinExistence type="predicted"/>
<protein>
    <submittedName>
        <fullName evidence="2">Major facilitator superfamily (MFS) profile domain-containing protein</fullName>
    </submittedName>
</protein>
<dbReference type="Proteomes" id="UP000887576">
    <property type="component" value="Unplaced"/>
</dbReference>
<dbReference type="WBParaSite" id="JU765_v2.g17671.t1">
    <property type="protein sequence ID" value="JU765_v2.g17671.t1"/>
    <property type="gene ID" value="JU765_v2.g17671"/>
</dbReference>
<reference evidence="2" key="1">
    <citation type="submission" date="2022-11" db="UniProtKB">
        <authorList>
            <consortium name="WormBaseParasite"/>
        </authorList>
    </citation>
    <scope>IDENTIFICATION</scope>
</reference>
<organism evidence="1 2">
    <name type="scientific">Panagrolaimus sp. JU765</name>
    <dbReference type="NCBI Taxonomy" id="591449"/>
    <lineage>
        <taxon>Eukaryota</taxon>
        <taxon>Metazoa</taxon>
        <taxon>Ecdysozoa</taxon>
        <taxon>Nematoda</taxon>
        <taxon>Chromadorea</taxon>
        <taxon>Rhabditida</taxon>
        <taxon>Tylenchina</taxon>
        <taxon>Panagrolaimomorpha</taxon>
        <taxon>Panagrolaimoidea</taxon>
        <taxon>Panagrolaimidae</taxon>
        <taxon>Panagrolaimus</taxon>
    </lineage>
</organism>
<evidence type="ECO:0000313" key="1">
    <source>
        <dbReference type="Proteomes" id="UP000887576"/>
    </source>
</evidence>
<sequence>MSSIVASGIEEWEDLSASTANDFRSGVFDSDEENVEIEDVATAVDKSDTDVDETRENNEPEQKVANNLFFSVNTSEDQIVNGQFIRGETDALKFPLKMVDLIIEQHESANNPGGEIHVYGKAREPNVEWRFMAQMRILTTIDETRFPLKVVDQDVFEFSNRSSPLVLINKEERLSHIRIEIRFIHQLYEKLPEFKSGDLKLNFPNGEPLFVHAGLLALMSPIISRQLLDKYSVEEIKSGEQLELTIDKCSRDAFLEALYQIYLVSRPLWADFRALTEASVAYDIQVVREKLASHLIHFDMPLFKKLKEALKLKLHEAAKDVAFTLGVSGIWADAVARGMDPIAAYGEQDYIKVICPAILQAKTSPKRRPRIPFVLKPNFQNPTSEAKVFCVPLVVCGRVFYVNRGVLHFYNDSEFGRGNDAEYFIRCSVDLSRYLDANDLDLPSVVEEMLNYMYPSKYELPIEYVRPIIIIAHDHKMKHLLRYMEDLMTMEPPMTPELLLNHLEFAQKYQLKNLLCRTLVRIENHFLSVATQMIEMELFEQRIKENIRGMVLDHMVSGWAQTSLKMGDSEQTRHKNRIVTAENGGPMHFEKDDDLATFKDVGASDFCLDLNSLPLLDDLTSVFESFKTEQHLDDLKNKMETNDPVVKRIPHHLRPGIVIAAGIVMQASFGIVYTFGNILPYLVSYLRWKVDPHQTNGSMIWLQSFMSGIPFAALFGGYLERKLGARKGAIIGSVLYTSSIALSFYAIQYSYVLLLIVMGFFGTFGQGIAYNCVLIQAQKWLPERVGLASGLIVAGFGSGAFLMAPIQTKFINPNNYHVDSEGFFTQTDLLERVPYLFLLLAGIFTILQVFGLIFIADPLPAEDDDSSESISLLTSIAEPEIISMKQILASWTFRLLFATLFLNAIFVQISSGLFKAYGMKFIKDDFFLATVSSFAAATNCVSRIFWGMLMDNTSYQVSMVIACAVGSSLIWTLGIIRQWNEANAFFFWICGMFSIIGATYTLLPSAVHKCFGSQNFGIAYGFVQLSMTISGIATALLSQFLLPIWGYEKIFLIGGCTLVGSFVLTTLVQQTEYGKGMSSRPRSSSSTILKMYKLLVVLALVAAVQAGGYGVPRGGSSSSSEEDNNRRLVKCLKDVTFEALVDNQKMTVNCGDQIVDTSAGVSFADRCIGCCSAWAFAKNYRSNSVVGFVSNTGKNCVCCRDSGRGGRRYD</sequence>